<dbReference type="InterPro" id="IPR051534">
    <property type="entry name" value="CBASS_pafABC_assoc_protein"/>
</dbReference>
<dbReference type="Pfam" id="PF19187">
    <property type="entry name" value="HTH_PafC"/>
    <property type="match status" value="1"/>
</dbReference>
<dbReference type="InterPro" id="IPR028349">
    <property type="entry name" value="PafC-like"/>
</dbReference>
<dbReference type="Proteomes" id="UP001597326">
    <property type="component" value="Unassembled WGS sequence"/>
</dbReference>
<feature type="domain" description="WCX" evidence="3">
    <location>
        <begin position="238"/>
        <end position="311"/>
    </location>
</feature>
<dbReference type="InterPro" id="IPR026881">
    <property type="entry name" value="WYL_dom"/>
</dbReference>
<evidence type="ECO:0000259" key="2">
    <source>
        <dbReference type="Pfam" id="PF19187"/>
    </source>
</evidence>
<comment type="caution">
    <text evidence="4">The sequence shown here is derived from an EMBL/GenBank/DDBJ whole genome shotgun (WGS) entry which is preliminary data.</text>
</comment>
<feature type="domain" description="WYL" evidence="1">
    <location>
        <begin position="147"/>
        <end position="213"/>
    </location>
</feature>
<dbReference type="PANTHER" id="PTHR34580">
    <property type="match status" value="1"/>
</dbReference>
<evidence type="ECO:0000313" key="4">
    <source>
        <dbReference type="EMBL" id="MFD1889051.1"/>
    </source>
</evidence>
<dbReference type="RefSeq" id="WP_343874860.1">
    <property type="nucleotide sequence ID" value="NZ_BAAAIX010000028.1"/>
</dbReference>
<proteinExistence type="predicted"/>
<keyword evidence="5" id="KW-1185">Reference proteome</keyword>
<accession>A0ABW4RS75</accession>
<evidence type="ECO:0000259" key="1">
    <source>
        <dbReference type="Pfam" id="PF13280"/>
    </source>
</evidence>
<evidence type="ECO:0000259" key="3">
    <source>
        <dbReference type="Pfam" id="PF25583"/>
    </source>
</evidence>
<gene>
    <name evidence="4" type="ORF">ACFSCS_02485</name>
</gene>
<dbReference type="PANTHER" id="PTHR34580:SF1">
    <property type="entry name" value="PROTEIN PAFC"/>
    <property type="match status" value="1"/>
</dbReference>
<organism evidence="4 5">
    <name type="scientific">Luteococcus peritonei</name>
    <dbReference type="NCBI Taxonomy" id="88874"/>
    <lineage>
        <taxon>Bacteria</taxon>
        <taxon>Bacillati</taxon>
        <taxon>Actinomycetota</taxon>
        <taxon>Actinomycetes</taxon>
        <taxon>Propionibacteriales</taxon>
        <taxon>Propionibacteriaceae</taxon>
        <taxon>Luteococcus</taxon>
    </lineage>
</organism>
<dbReference type="EMBL" id="JBHUFZ010000005">
    <property type="protein sequence ID" value="MFD1889051.1"/>
    <property type="molecule type" value="Genomic_DNA"/>
</dbReference>
<name>A0ABW4RS75_9ACTN</name>
<feature type="domain" description="PafC HTH" evidence="2">
    <location>
        <begin position="6"/>
        <end position="124"/>
    </location>
</feature>
<dbReference type="PROSITE" id="PS52050">
    <property type="entry name" value="WYL"/>
    <property type="match status" value="1"/>
</dbReference>
<dbReference type="PIRSF" id="PIRSF016838">
    <property type="entry name" value="PafC"/>
    <property type="match status" value="1"/>
</dbReference>
<dbReference type="InterPro" id="IPR057727">
    <property type="entry name" value="WCX_dom"/>
</dbReference>
<dbReference type="InterPro" id="IPR043839">
    <property type="entry name" value="PafC_HTH"/>
</dbReference>
<evidence type="ECO:0000313" key="5">
    <source>
        <dbReference type="Proteomes" id="UP001597326"/>
    </source>
</evidence>
<protein>
    <submittedName>
        <fullName evidence="4">Helix-turn-helix transcriptional regulator</fullName>
    </submittedName>
</protein>
<reference evidence="5" key="1">
    <citation type="journal article" date="2019" name="Int. J. Syst. Evol. Microbiol.">
        <title>The Global Catalogue of Microorganisms (GCM) 10K type strain sequencing project: providing services to taxonomists for standard genome sequencing and annotation.</title>
        <authorList>
            <consortium name="The Broad Institute Genomics Platform"/>
            <consortium name="The Broad Institute Genome Sequencing Center for Infectious Disease"/>
            <person name="Wu L."/>
            <person name="Ma J."/>
        </authorList>
    </citation>
    <scope>NUCLEOTIDE SEQUENCE [LARGE SCALE GENOMIC DNA]</scope>
    <source>
        <strain evidence="5">CAIM 431</strain>
    </source>
</reference>
<sequence length="325" mass="35364">MSTSSEQVNRLLALVPYLQAHPGIPVATAAQAFGITEAQLMKDLRVAWMCGLPGGLPGDLIEIDMDAAQESGTIHLSNADYLSRPMRFTLDEVMSLVVALRAVAEVATGETARAVGSALAKLEALTSQGEASRVAIRVASGSEQVREQLTSAIDRHARVRLVYDGLARGRTSTPVVDPVRIDLVDGAAYLQAWSHEREAWRTYKLDRIAEATVLDEPAADHGPAPQPSPGWFEGSAVVRLELDPEARWVTEYYPMRSVNPCGTDDDIWVAEVPVADPSWLRGLLLRLGGHARVVEPEQAGRDAVRVAREALELNRSWFADDAREA</sequence>
<dbReference type="Pfam" id="PF25583">
    <property type="entry name" value="WCX"/>
    <property type="match status" value="1"/>
</dbReference>
<dbReference type="Pfam" id="PF13280">
    <property type="entry name" value="WYL"/>
    <property type="match status" value="1"/>
</dbReference>